<dbReference type="PROSITE" id="PS50404">
    <property type="entry name" value="GST_NTER"/>
    <property type="match status" value="1"/>
</dbReference>
<dbReference type="AlphaFoldDB" id="A0A7C3VTT9"/>
<evidence type="ECO:0000259" key="1">
    <source>
        <dbReference type="PROSITE" id="PS50404"/>
    </source>
</evidence>
<dbReference type="Gene3D" id="3.40.30.10">
    <property type="entry name" value="Glutaredoxin"/>
    <property type="match status" value="1"/>
</dbReference>
<dbReference type="SUPFAM" id="SSF52833">
    <property type="entry name" value="Thioredoxin-like"/>
    <property type="match status" value="1"/>
</dbReference>
<name>A0A7C3VTT9_9CYAN</name>
<evidence type="ECO:0000313" key="2">
    <source>
        <dbReference type="EMBL" id="HGG03691.1"/>
    </source>
</evidence>
<accession>A0A7C3VTT9</accession>
<gene>
    <name evidence="2" type="ORF">ENR15_24405</name>
</gene>
<dbReference type="CDD" id="cd03048">
    <property type="entry name" value="GST_N_Ure2p_like"/>
    <property type="match status" value="1"/>
</dbReference>
<reference evidence="2" key="1">
    <citation type="journal article" date="2020" name="mSystems">
        <title>Genome- and Community-Level Interaction Insights into Carbon Utilization and Element Cycling Functions of Hydrothermarchaeota in Hydrothermal Sediment.</title>
        <authorList>
            <person name="Zhou Z."/>
            <person name="Liu Y."/>
            <person name="Xu W."/>
            <person name="Pan J."/>
            <person name="Luo Z.H."/>
            <person name="Li M."/>
        </authorList>
    </citation>
    <scope>NUCLEOTIDE SEQUENCE [LARGE SCALE GENOMIC DNA]</scope>
    <source>
        <strain evidence="2">SpSt-374</strain>
    </source>
</reference>
<comment type="caution">
    <text evidence="2">The sequence shown here is derived from an EMBL/GenBank/DDBJ whole genome shotgun (WGS) entry which is preliminary data.</text>
</comment>
<dbReference type="PANTHER" id="PTHR44051">
    <property type="entry name" value="GLUTATHIONE S-TRANSFERASE-RELATED"/>
    <property type="match status" value="1"/>
</dbReference>
<dbReference type="InterPro" id="IPR004045">
    <property type="entry name" value="Glutathione_S-Trfase_N"/>
</dbReference>
<sequence>MIELYTFPTPNGRKISIMLEELGIPYNVHKIDIRKGEQRTPEFLAINPNGKIPAIRDSL</sequence>
<feature type="domain" description="GST N-terminal" evidence="1">
    <location>
        <begin position="1"/>
        <end position="59"/>
    </location>
</feature>
<dbReference type="EMBL" id="DSPX01000254">
    <property type="protein sequence ID" value="HGG03691.1"/>
    <property type="molecule type" value="Genomic_DNA"/>
</dbReference>
<dbReference type="Pfam" id="PF13409">
    <property type="entry name" value="GST_N_2"/>
    <property type="match status" value="1"/>
</dbReference>
<dbReference type="InterPro" id="IPR036249">
    <property type="entry name" value="Thioredoxin-like_sf"/>
</dbReference>
<proteinExistence type="predicted"/>
<dbReference type="PANTHER" id="PTHR44051:SF8">
    <property type="entry name" value="GLUTATHIONE S-TRANSFERASE GSTA"/>
    <property type="match status" value="1"/>
</dbReference>
<organism evidence="2">
    <name type="scientific">Planktothricoides sp. SpSt-374</name>
    <dbReference type="NCBI Taxonomy" id="2282167"/>
    <lineage>
        <taxon>Bacteria</taxon>
        <taxon>Bacillati</taxon>
        <taxon>Cyanobacteriota</taxon>
        <taxon>Cyanophyceae</taxon>
        <taxon>Oscillatoriophycideae</taxon>
        <taxon>Oscillatoriales</taxon>
        <taxon>Oscillatoriaceae</taxon>
        <taxon>Planktothricoides</taxon>
    </lineage>
</organism>
<protein>
    <recommendedName>
        <fullName evidence="1">GST N-terminal domain-containing protein</fullName>
    </recommendedName>
</protein>